<dbReference type="AlphaFoldDB" id="A0AAI8CFV8"/>
<evidence type="ECO:0000313" key="6">
    <source>
        <dbReference type="Proteomes" id="UP000304840"/>
    </source>
</evidence>
<dbReference type="NCBIfam" id="TIGR01760">
    <property type="entry name" value="tape_meas_TP901"/>
    <property type="match status" value="1"/>
</dbReference>
<reference evidence="6" key="1">
    <citation type="submission" date="2016-03" db="EMBL/GenBank/DDBJ databases">
        <title>Flavobacterium columnare strain B185, complete genome.</title>
        <authorList>
            <person name="Sundberg L.-R."/>
            <person name="Papponen P."/>
            <person name="Laanto E."/>
        </authorList>
    </citation>
    <scope>NUCLEOTIDE SEQUENCE [LARGE SCALE GENOMIC DNA]</scope>
    <source>
        <strain evidence="6">B185</strain>
    </source>
</reference>
<organism evidence="5 6">
    <name type="scientific">Flavobacterium columnare</name>
    <dbReference type="NCBI Taxonomy" id="996"/>
    <lineage>
        <taxon>Bacteria</taxon>
        <taxon>Pseudomonadati</taxon>
        <taxon>Bacteroidota</taxon>
        <taxon>Flavobacteriia</taxon>
        <taxon>Flavobacteriales</taxon>
        <taxon>Flavobacteriaceae</taxon>
        <taxon>Flavobacterium</taxon>
    </lineage>
</organism>
<keyword evidence="1" id="KW-1188">Viral release from host cell</keyword>
<evidence type="ECO:0000256" key="1">
    <source>
        <dbReference type="ARBA" id="ARBA00022612"/>
    </source>
</evidence>
<accession>A0AAI8CFV8</accession>
<feature type="domain" description="Phage tail tape measure protein" evidence="4">
    <location>
        <begin position="100"/>
        <end position="303"/>
    </location>
</feature>
<feature type="transmembrane region" description="Helical" evidence="3">
    <location>
        <begin position="543"/>
        <end position="563"/>
    </location>
</feature>
<sequence length="783" mass="84571">MDSINYNLNFTSNGGQIFATINSGLQKVQDNTTKTTKVFGDCYKALMSVNLASQGLQQLSQTLDSVVAPGIELNTQMADLSAITGLTGQGLKDIEIAARQSAKVFGTDASQNVNSYKLILSQLSPEIAKSSEAMKLMGNNVNILSKTMGGDTVAATNVLTTAMNQYGVNLDNPITASKVMADMMNVMAAGAKEGSAELPQIQAALEQVGMVAKTTGISFVTTNAAIQMLDKAGKKGSEGGVALRNVLTTLSEGRFASKDATAGLNAMGISTLKLADASIPLTDRLRMLKPVMNDTALMTKVFGKENMAAGIALIESADAQDELAKKITGTNTAVEQANTIMGSYQERMNRITAVFTDWKISIFNATQAYLPYIQTSVTVFTTGGKIAESYMAMKSVIEAFLPKLFTKTVATQADTVVTAESATVTGAGSLINRIYAATLGSITRATLSATMAQLGLNLAMLANPVGLVVLGILALVAVFKLLWDNSKRFREILFGIWEAAKAVFHNIGVFFKRVWDMVIKPIIMAYYNVYKFVFTKIWEFIKWVFNGIAAVFVWLYEVAVSVFTTVREFVVGVFQWIVDKVSGALAVIGSFFSGIWEWFSSTFSGFVKFIDEWLVQPIKNAFGGVWDWIVGIFEKIMDKLTGVFAPIKKFFKTLFSSEGMTDVKAAYKEGEKKGAASYDKDHPKTKEKPKATTEKKKDEKPVFDVTKGFQAGMSPTKPIAGVGAKEKKEGGTGGSGSRSITIGKLIENMTLHFHGTVKESKESIKQSITEVALTAVNDINLAN</sequence>
<reference evidence="5 6" key="2">
    <citation type="submission" date="2019-05" db="EMBL/GenBank/DDBJ databases">
        <authorList>
            <person name="Ravantti J.J."/>
        </authorList>
    </citation>
    <scope>NUCLEOTIDE SEQUENCE [LARGE SCALE GENOMIC DNA]</scope>
    <source>
        <strain evidence="5 6">B185</strain>
    </source>
</reference>
<keyword evidence="3" id="KW-0472">Membrane</keyword>
<feature type="region of interest" description="Disordered" evidence="2">
    <location>
        <begin position="674"/>
        <end position="699"/>
    </location>
</feature>
<keyword evidence="3" id="KW-0812">Transmembrane</keyword>
<dbReference type="InterPro" id="IPR010090">
    <property type="entry name" value="Phage_tape_meas"/>
</dbReference>
<feature type="region of interest" description="Disordered" evidence="2">
    <location>
        <begin position="716"/>
        <end position="739"/>
    </location>
</feature>
<dbReference type="Pfam" id="PF10145">
    <property type="entry name" value="PhageMin_Tail"/>
    <property type="match status" value="1"/>
</dbReference>
<name>A0AAI8CFV8_9FLAO</name>
<feature type="transmembrane region" description="Helical" evidence="3">
    <location>
        <begin position="461"/>
        <end position="483"/>
    </location>
</feature>
<proteinExistence type="predicted"/>
<evidence type="ECO:0000256" key="2">
    <source>
        <dbReference type="SAM" id="MobiDB-lite"/>
    </source>
</evidence>
<dbReference type="RefSeq" id="WP_138424917.1">
    <property type="nucleotide sequence ID" value="NZ_CP010992.1"/>
</dbReference>
<gene>
    <name evidence="5" type="ORF">UN65_02775</name>
</gene>
<keyword evidence="3" id="KW-1133">Transmembrane helix</keyword>
<dbReference type="Proteomes" id="UP000304840">
    <property type="component" value="Chromosome"/>
</dbReference>
<dbReference type="PANTHER" id="PTHR37813">
    <property type="entry name" value="FELS-2 PROPHAGE PROTEIN"/>
    <property type="match status" value="1"/>
</dbReference>
<dbReference type="EMBL" id="CP010992">
    <property type="protein sequence ID" value="AMO19412.1"/>
    <property type="molecule type" value="Genomic_DNA"/>
</dbReference>
<evidence type="ECO:0000259" key="4">
    <source>
        <dbReference type="Pfam" id="PF10145"/>
    </source>
</evidence>
<evidence type="ECO:0000256" key="3">
    <source>
        <dbReference type="SAM" id="Phobius"/>
    </source>
</evidence>
<protein>
    <submittedName>
        <fullName evidence="5">Phage tail tape measure protein</fullName>
    </submittedName>
</protein>
<dbReference type="PANTHER" id="PTHR37813:SF1">
    <property type="entry name" value="FELS-2 PROPHAGE PROTEIN"/>
    <property type="match status" value="1"/>
</dbReference>
<feature type="transmembrane region" description="Helical" evidence="3">
    <location>
        <begin position="583"/>
        <end position="599"/>
    </location>
</feature>
<evidence type="ECO:0000313" key="5">
    <source>
        <dbReference type="EMBL" id="AMO19412.1"/>
    </source>
</evidence>